<accession>A0A166JUC3</accession>
<dbReference type="EMBL" id="LIYF01000018">
    <property type="protein sequence ID" value="KZK06659.1"/>
    <property type="molecule type" value="Genomic_DNA"/>
</dbReference>
<dbReference type="AlphaFoldDB" id="A0A166JUC3"/>
<organism evidence="1 2">
    <name type="scientific">Lactococcus lactis subsp. cremoris</name>
    <name type="common">Streptococcus cremoris</name>
    <dbReference type="NCBI Taxonomy" id="1359"/>
    <lineage>
        <taxon>Bacteria</taxon>
        <taxon>Bacillati</taxon>
        <taxon>Bacillota</taxon>
        <taxon>Bacilli</taxon>
        <taxon>Lactobacillales</taxon>
        <taxon>Streptococcaceae</taxon>
        <taxon>Lactococcus</taxon>
    </lineage>
</organism>
<evidence type="ECO:0000313" key="1">
    <source>
        <dbReference type="EMBL" id="KZK06659.1"/>
    </source>
</evidence>
<proteinExistence type="predicted"/>
<sequence length="49" mass="5484">MFVLTGLPVSVPYRLDELFAQLEAKIRPTVAEAAREQGRADAPSIKKNW</sequence>
<evidence type="ECO:0000313" key="2">
    <source>
        <dbReference type="Proteomes" id="UP000076519"/>
    </source>
</evidence>
<dbReference type="PATRIC" id="fig|1359.32.peg.2302"/>
<dbReference type="Proteomes" id="UP000076519">
    <property type="component" value="Unassembled WGS sequence"/>
</dbReference>
<comment type="caution">
    <text evidence="1">The sequence shown here is derived from an EMBL/GenBank/DDBJ whole genome shotgun (WGS) entry which is preliminary data.</text>
</comment>
<gene>
    <name evidence="1" type="ORF">AB996_1155</name>
</gene>
<protein>
    <submittedName>
        <fullName evidence="1">Uncharacterized protein</fullName>
    </submittedName>
</protein>
<reference evidence="1 2" key="1">
    <citation type="submission" date="2015-08" db="EMBL/GenBank/DDBJ databases">
        <title>Draft Genome Sequences of 11 Lactococcus lactis subspecies cremoris strains.</title>
        <authorList>
            <person name="Wels M."/>
            <person name="Backus L."/>
            <person name="Boekhorst J."/>
            <person name="Dijkstra A."/>
            <person name="Beerthuizen M."/>
            <person name="Siezen R."/>
            <person name="Bachmann H."/>
            <person name="Van Hijum S."/>
        </authorList>
    </citation>
    <scope>NUCLEOTIDE SEQUENCE [LARGE SCALE GENOMIC DNA]</scope>
    <source>
        <strain evidence="1 2">KW10</strain>
    </source>
</reference>
<name>A0A166JUC3_LACLC</name>